<protein>
    <submittedName>
        <fullName evidence="2">Uncharacterized protein</fullName>
    </submittedName>
</protein>
<sequence length="62" mass="6848">MATPNYGYEKRQRELAKKQKKQDKERAKEHRKSDVPEHSGATYVAPGNDPAPAADSVPPSAN</sequence>
<name>A0ABT2PNB2_9BURK</name>
<keyword evidence="3" id="KW-1185">Reference proteome</keyword>
<proteinExistence type="predicted"/>
<accession>A0ABT2PNB2</accession>
<dbReference type="Proteomes" id="UP001525968">
    <property type="component" value="Unassembled WGS sequence"/>
</dbReference>
<feature type="compositionally biased region" description="Basic and acidic residues" evidence="1">
    <location>
        <begin position="8"/>
        <end position="37"/>
    </location>
</feature>
<evidence type="ECO:0000256" key="1">
    <source>
        <dbReference type="SAM" id="MobiDB-lite"/>
    </source>
</evidence>
<evidence type="ECO:0000313" key="3">
    <source>
        <dbReference type="Proteomes" id="UP001525968"/>
    </source>
</evidence>
<comment type="caution">
    <text evidence="2">The sequence shown here is derived from an EMBL/GenBank/DDBJ whole genome shotgun (WGS) entry which is preliminary data.</text>
</comment>
<evidence type="ECO:0000313" key="2">
    <source>
        <dbReference type="EMBL" id="MCT9811961.1"/>
    </source>
</evidence>
<dbReference type="EMBL" id="JAODYH010000007">
    <property type="protein sequence ID" value="MCT9811961.1"/>
    <property type="molecule type" value="Genomic_DNA"/>
</dbReference>
<feature type="region of interest" description="Disordered" evidence="1">
    <location>
        <begin position="1"/>
        <end position="62"/>
    </location>
</feature>
<gene>
    <name evidence="2" type="ORF">N0K08_15045</name>
</gene>
<reference evidence="2 3" key="1">
    <citation type="submission" date="2022-09" db="EMBL/GenBank/DDBJ databases">
        <title>Draft genome of isolate Be4.</title>
        <authorList>
            <person name="Sanchez-Castro I."/>
            <person name="Martinez-Rodriguez P."/>
            <person name="Descostes M."/>
            <person name="Merroun M."/>
        </authorList>
    </citation>
    <scope>NUCLEOTIDE SEQUENCE [LARGE SCALE GENOMIC DNA]</scope>
    <source>
        <strain evidence="2 3">Be4</strain>
    </source>
</reference>
<organism evidence="2 3">
    <name type="scientific">Acidovorax bellezanensis</name>
    <dbReference type="NCBI Taxonomy" id="2976702"/>
    <lineage>
        <taxon>Bacteria</taxon>
        <taxon>Pseudomonadati</taxon>
        <taxon>Pseudomonadota</taxon>
        <taxon>Betaproteobacteria</taxon>
        <taxon>Burkholderiales</taxon>
        <taxon>Comamonadaceae</taxon>
        <taxon>Acidovorax</taxon>
    </lineage>
</organism>
<feature type="compositionally biased region" description="Low complexity" evidence="1">
    <location>
        <begin position="50"/>
        <end position="62"/>
    </location>
</feature>
<dbReference type="RefSeq" id="WP_261501204.1">
    <property type="nucleotide sequence ID" value="NZ_JAODYH010000007.1"/>
</dbReference>